<feature type="region of interest" description="Disordered" evidence="1">
    <location>
        <begin position="1"/>
        <end position="33"/>
    </location>
</feature>
<gene>
    <name evidence="2" type="ORF">OESDEN_04840</name>
</gene>
<dbReference type="AlphaFoldDB" id="A0A0B1THD8"/>
<feature type="compositionally biased region" description="Basic and acidic residues" evidence="1">
    <location>
        <begin position="1"/>
        <end position="13"/>
    </location>
</feature>
<dbReference type="Proteomes" id="UP000053660">
    <property type="component" value="Unassembled WGS sequence"/>
</dbReference>
<organism evidence="2 3">
    <name type="scientific">Oesophagostomum dentatum</name>
    <name type="common">Nodular worm</name>
    <dbReference type="NCBI Taxonomy" id="61180"/>
    <lineage>
        <taxon>Eukaryota</taxon>
        <taxon>Metazoa</taxon>
        <taxon>Ecdysozoa</taxon>
        <taxon>Nematoda</taxon>
        <taxon>Chromadorea</taxon>
        <taxon>Rhabditida</taxon>
        <taxon>Rhabditina</taxon>
        <taxon>Rhabditomorpha</taxon>
        <taxon>Strongyloidea</taxon>
        <taxon>Strongylidae</taxon>
        <taxon>Oesophagostomum</taxon>
    </lineage>
</organism>
<dbReference type="EMBL" id="KN550032">
    <property type="protein sequence ID" value="KHJ95222.1"/>
    <property type="molecule type" value="Genomic_DNA"/>
</dbReference>
<feature type="compositionally biased region" description="Polar residues" evidence="1">
    <location>
        <begin position="14"/>
        <end position="32"/>
    </location>
</feature>
<proteinExistence type="predicted"/>
<evidence type="ECO:0000256" key="1">
    <source>
        <dbReference type="SAM" id="MobiDB-lite"/>
    </source>
</evidence>
<sequence length="130" mass="14186">MFRTKSAENETDRSGMSTPTLPVESQTHSVSVSRIRRSPANFLDCGGGLSSRRKQNLNAIDDVEDNVTIVSKNGKPSKVNDLAMVPVYLSNAQKQLFFSSLKQVHPDEPDGKHICSQCNEVVPNLKVGGT</sequence>
<dbReference type="OrthoDB" id="10066279at2759"/>
<evidence type="ECO:0000313" key="3">
    <source>
        <dbReference type="Proteomes" id="UP000053660"/>
    </source>
</evidence>
<accession>A0A0B1THD8</accession>
<protein>
    <submittedName>
        <fullName evidence="2">Uncharacterized protein</fullName>
    </submittedName>
</protein>
<reference evidence="2 3" key="1">
    <citation type="submission" date="2014-03" db="EMBL/GenBank/DDBJ databases">
        <title>Draft genome of the hookworm Oesophagostomum dentatum.</title>
        <authorList>
            <person name="Mitreva M."/>
        </authorList>
    </citation>
    <scope>NUCLEOTIDE SEQUENCE [LARGE SCALE GENOMIC DNA]</scope>
    <source>
        <strain evidence="2 3">OD-Hann</strain>
    </source>
</reference>
<keyword evidence="3" id="KW-1185">Reference proteome</keyword>
<evidence type="ECO:0000313" key="2">
    <source>
        <dbReference type="EMBL" id="KHJ95222.1"/>
    </source>
</evidence>
<name>A0A0B1THD8_OESDE</name>